<dbReference type="Gene3D" id="3.60.10.10">
    <property type="entry name" value="Endonuclease/exonuclease/phosphatase"/>
    <property type="match status" value="1"/>
</dbReference>
<dbReference type="SUPFAM" id="SSF56219">
    <property type="entry name" value="DNase I-like"/>
    <property type="match status" value="1"/>
</dbReference>
<sequence length="184" mass="20774">MMLDPPSIQEPTETLRFDCKEVGDIPSQPRKEEEVVLVANTLAIKIMGKESLVIPESNELTAKVSDDGAIVNQIDMNDDPYFFSDRENANSSLLERDKQLVEWQNTSKELTSMLGSKYTWSGFIPGGRIWKRFDRGIGNQKLLNNFQSLSIAHLNKTCSDHSPLVLPLISSHFSGPRMFKFLNV</sequence>
<dbReference type="EMBL" id="JBJUIK010000016">
    <property type="protein sequence ID" value="KAL3500266.1"/>
    <property type="molecule type" value="Genomic_DNA"/>
</dbReference>
<keyword evidence="2" id="KW-1185">Reference proteome</keyword>
<reference evidence="1 2" key="1">
    <citation type="submission" date="2024-11" db="EMBL/GenBank/DDBJ databases">
        <title>A near-complete genome assembly of Cinchona calisaya.</title>
        <authorList>
            <person name="Lian D.C."/>
            <person name="Zhao X.W."/>
            <person name="Wei L."/>
        </authorList>
    </citation>
    <scope>NUCLEOTIDE SEQUENCE [LARGE SCALE GENOMIC DNA]</scope>
    <source>
        <tissue evidence="1">Nenye</tissue>
    </source>
</reference>
<dbReference type="PANTHER" id="PTHR33710">
    <property type="entry name" value="BNAC02G09200D PROTEIN"/>
    <property type="match status" value="1"/>
</dbReference>
<evidence type="ECO:0000313" key="2">
    <source>
        <dbReference type="Proteomes" id="UP001630127"/>
    </source>
</evidence>
<comment type="caution">
    <text evidence="1">The sequence shown here is derived from an EMBL/GenBank/DDBJ whole genome shotgun (WGS) entry which is preliminary data.</text>
</comment>
<evidence type="ECO:0000313" key="1">
    <source>
        <dbReference type="EMBL" id="KAL3500266.1"/>
    </source>
</evidence>
<organism evidence="1 2">
    <name type="scientific">Cinchona calisaya</name>
    <dbReference type="NCBI Taxonomy" id="153742"/>
    <lineage>
        <taxon>Eukaryota</taxon>
        <taxon>Viridiplantae</taxon>
        <taxon>Streptophyta</taxon>
        <taxon>Embryophyta</taxon>
        <taxon>Tracheophyta</taxon>
        <taxon>Spermatophyta</taxon>
        <taxon>Magnoliopsida</taxon>
        <taxon>eudicotyledons</taxon>
        <taxon>Gunneridae</taxon>
        <taxon>Pentapetalae</taxon>
        <taxon>asterids</taxon>
        <taxon>lamiids</taxon>
        <taxon>Gentianales</taxon>
        <taxon>Rubiaceae</taxon>
        <taxon>Cinchonoideae</taxon>
        <taxon>Cinchoneae</taxon>
        <taxon>Cinchona</taxon>
    </lineage>
</organism>
<dbReference type="PANTHER" id="PTHR33710:SF13">
    <property type="entry name" value="ENDONUCLEASE_EXONUCLEASE_PHOSPHATASE FAMILY PROTEIN"/>
    <property type="match status" value="1"/>
</dbReference>
<dbReference type="AlphaFoldDB" id="A0ABD2XZT1"/>
<accession>A0ABD2XZT1</accession>
<proteinExistence type="predicted"/>
<protein>
    <submittedName>
        <fullName evidence="1">Uncharacterized protein</fullName>
    </submittedName>
</protein>
<dbReference type="InterPro" id="IPR036691">
    <property type="entry name" value="Endo/exonu/phosph_ase_sf"/>
</dbReference>
<gene>
    <name evidence="1" type="ORF">ACH5RR_039359</name>
</gene>
<name>A0ABD2XZT1_9GENT</name>
<dbReference type="Proteomes" id="UP001630127">
    <property type="component" value="Unassembled WGS sequence"/>
</dbReference>